<feature type="domain" description="Heterokaryon incompatibility" evidence="1">
    <location>
        <begin position="53"/>
        <end position="220"/>
    </location>
</feature>
<dbReference type="PANTHER" id="PTHR24148">
    <property type="entry name" value="ANKYRIN REPEAT DOMAIN-CONTAINING PROTEIN 39 HOMOLOG-RELATED"/>
    <property type="match status" value="1"/>
</dbReference>
<comment type="caution">
    <text evidence="2">The sequence shown here is derived from an EMBL/GenBank/DDBJ whole genome shotgun (WGS) entry which is preliminary data.</text>
</comment>
<evidence type="ECO:0000259" key="1">
    <source>
        <dbReference type="Pfam" id="PF06985"/>
    </source>
</evidence>
<protein>
    <submittedName>
        <fullName evidence="2">Heterokaryon incompatibility protein 6, OR allele</fullName>
    </submittedName>
</protein>
<dbReference type="GeneID" id="98179934"/>
<dbReference type="Pfam" id="PF26639">
    <property type="entry name" value="Het-6_barrel"/>
    <property type="match status" value="1"/>
</dbReference>
<name>A0ABQ0GMK3_9PEZI</name>
<proteinExistence type="predicted"/>
<evidence type="ECO:0000313" key="2">
    <source>
        <dbReference type="EMBL" id="GAB1318982.1"/>
    </source>
</evidence>
<gene>
    <name evidence="2" type="ORF">MFIFM68171_09192</name>
</gene>
<dbReference type="PANTHER" id="PTHR24148:SF73">
    <property type="entry name" value="HET DOMAIN PROTEIN (AFU_ORTHOLOGUE AFUA_8G01020)"/>
    <property type="match status" value="1"/>
</dbReference>
<keyword evidence="3" id="KW-1185">Reference proteome</keyword>
<reference evidence="2 3" key="1">
    <citation type="submission" date="2024-09" db="EMBL/GenBank/DDBJ databases">
        <title>Itraconazole resistance in Madurella fahalii resulting from another homologue of gene encoding cytochrome P450 14-alpha sterol demethylase (CYP51).</title>
        <authorList>
            <person name="Yoshioka I."/>
            <person name="Fahal A.H."/>
            <person name="Kaneko S."/>
            <person name="Yaguchi T."/>
        </authorList>
    </citation>
    <scope>NUCLEOTIDE SEQUENCE [LARGE SCALE GENOMIC DNA]</scope>
    <source>
        <strain evidence="2 3">IFM 68171</strain>
    </source>
</reference>
<dbReference type="EMBL" id="BAAFSV010000005">
    <property type="protein sequence ID" value="GAB1318982.1"/>
    <property type="molecule type" value="Genomic_DNA"/>
</dbReference>
<organism evidence="2 3">
    <name type="scientific">Madurella fahalii</name>
    <dbReference type="NCBI Taxonomy" id="1157608"/>
    <lineage>
        <taxon>Eukaryota</taxon>
        <taxon>Fungi</taxon>
        <taxon>Dikarya</taxon>
        <taxon>Ascomycota</taxon>
        <taxon>Pezizomycotina</taxon>
        <taxon>Sordariomycetes</taxon>
        <taxon>Sordariomycetidae</taxon>
        <taxon>Sordariales</taxon>
        <taxon>Sordariales incertae sedis</taxon>
        <taxon>Madurella</taxon>
    </lineage>
</organism>
<accession>A0ABQ0GMK3</accession>
<dbReference type="Proteomes" id="UP001628179">
    <property type="component" value="Unassembled WGS sequence"/>
</dbReference>
<dbReference type="RefSeq" id="XP_070920712.1">
    <property type="nucleotide sequence ID" value="XM_071064611.1"/>
</dbReference>
<dbReference type="InterPro" id="IPR052895">
    <property type="entry name" value="HetReg/Transcr_Mod"/>
</dbReference>
<sequence length="652" mass="71846">MAMERSSLASVYKPLDPRKKEIRLLELLAISPDDKVCASCRLTTVSLDDKPRFMALSYVWGEPSVTGTILLNGAKRQVTKNLAAALKCLTPSAQKHQQTGTNSRLWVDAVCINQDDISERNHQVSLMGELYSSATGVFSWLGTEPCVHTAIKTLITISKEFRDVGREVDTLGKLDWLRHHPDLYVKDDGLSRELIPNRCWTALHNFTLLAYWSRMWIFQEIVLSKPGMLIFLSPGGLKMPEYQLANALDCVRLLAQCVSGKPCPNFVSEDMWNRLQRLPDLENAAKQVRGLLVAKKHLGKATGGDRAALCILSAFNHQTKATDPRDFYYSLLGVAKLPLIPDYSAKKSVQQVCLDFVQAYLDATRAPPWTLLFLHDAVGPKDAGQHGLPSWAPRYHLPMAGRLRGPDDKARADQGVFDKLAGTARPMPALTPQNKTLRVLGVRGASVSFVGYRPSFDFLRTGAMKTYLLDFSRRHGLTYRTGIPGATALFATLLRKVDGQYDFLKGLIFLEAIIAGDLDSAAATGAEGERTWQDIRRAYASSAPRTFPPDVDLESLQVAVRVEWVRALASFERLNIGRLFETGEGHLGLAPLDVSAGDVVCVLDGFQYPVVLRPAGDKYIFVGACFVLGLMAGEAKAALQDGGPGPEVFELE</sequence>
<evidence type="ECO:0000313" key="3">
    <source>
        <dbReference type="Proteomes" id="UP001628179"/>
    </source>
</evidence>
<dbReference type="InterPro" id="IPR010730">
    <property type="entry name" value="HET"/>
</dbReference>
<dbReference type="Pfam" id="PF06985">
    <property type="entry name" value="HET"/>
    <property type="match status" value="1"/>
</dbReference>